<dbReference type="Pfam" id="PF00005">
    <property type="entry name" value="ABC_tran"/>
    <property type="match status" value="1"/>
</dbReference>
<comment type="similarity">
    <text evidence="1">Belongs to the ABC transporter superfamily.</text>
</comment>
<dbReference type="InterPro" id="IPR003593">
    <property type="entry name" value="AAA+_ATPase"/>
</dbReference>
<feature type="domain" description="ABC transporter" evidence="8">
    <location>
        <begin position="3"/>
        <end position="225"/>
    </location>
</feature>
<sequence length="248" mass="26876">MLLSFENVSLTIGTSGILADIDMTVAPGESVCLVGPSGCGKTSLLRLAAGVVEASSGTVNNRFGATGVVFQDPRLLPWHRTLENIALGLKSRGVGRRERLARARALASKVGLEDSHDCFPHELSGGMQQRVALARALAIEADILLLDEPFSALDVGLRAEGQDLVERLVVDQGMSALIVTHDLTEALRLAHRVVVVSGHPGRVVFEHCVGTPFHQRSPAWLYEQAGHLLRQEVVRKSFLFQRTSERMS</sequence>
<comment type="caution">
    <text evidence="9">The sequence shown here is derived from an EMBL/GenBank/DDBJ whole genome shotgun (WGS) entry which is preliminary data.</text>
</comment>
<proteinExistence type="inferred from homology"/>
<keyword evidence="3" id="KW-1003">Cell membrane</keyword>
<dbReference type="PROSITE" id="PS00211">
    <property type="entry name" value="ABC_TRANSPORTER_1"/>
    <property type="match status" value="1"/>
</dbReference>
<keyword evidence="6" id="KW-1278">Translocase</keyword>
<dbReference type="InterPro" id="IPR027417">
    <property type="entry name" value="P-loop_NTPase"/>
</dbReference>
<keyword evidence="2" id="KW-0813">Transport</keyword>
<organism evidence="9 10">
    <name type="scientific">Marinobacter oulmenensis</name>
    <dbReference type="NCBI Taxonomy" id="643747"/>
    <lineage>
        <taxon>Bacteria</taxon>
        <taxon>Pseudomonadati</taxon>
        <taxon>Pseudomonadota</taxon>
        <taxon>Gammaproteobacteria</taxon>
        <taxon>Pseudomonadales</taxon>
        <taxon>Marinobacteraceae</taxon>
        <taxon>Marinobacter</taxon>
    </lineage>
</organism>
<evidence type="ECO:0000256" key="5">
    <source>
        <dbReference type="ARBA" id="ARBA00022840"/>
    </source>
</evidence>
<accession>A0A840UGZ1</accession>
<evidence type="ECO:0000256" key="1">
    <source>
        <dbReference type="ARBA" id="ARBA00005417"/>
    </source>
</evidence>
<dbReference type="GO" id="GO:0016887">
    <property type="term" value="F:ATP hydrolysis activity"/>
    <property type="evidence" value="ECO:0007669"/>
    <property type="project" value="InterPro"/>
</dbReference>
<evidence type="ECO:0000313" key="9">
    <source>
        <dbReference type="EMBL" id="MBB5320078.1"/>
    </source>
</evidence>
<dbReference type="PANTHER" id="PTHR42788">
    <property type="entry name" value="TAURINE IMPORT ATP-BINDING PROTEIN-RELATED"/>
    <property type="match status" value="1"/>
</dbReference>
<dbReference type="InterPro" id="IPR003439">
    <property type="entry name" value="ABC_transporter-like_ATP-bd"/>
</dbReference>
<dbReference type="PROSITE" id="PS50893">
    <property type="entry name" value="ABC_TRANSPORTER_2"/>
    <property type="match status" value="1"/>
</dbReference>
<keyword evidence="5 9" id="KW-0067">ATP-binding</keyword>
<keyword evidence="10" id="KW-1185">Reference proteome</keyword>
<evidence type="ECO:0000256" key="7">
    <source>
        <dbReference type="ARBA" id="ARBA00023136"/>
    </source>
</evidence>
<dbReference type="RefSeq" id="WP_183699506.1">
    <property type="nucleotide sequence ID" value="NZ_JACHFE010000001.1"/>
</dbReference>
<protein>
    <submittedName>
        <fullName evidence="9">NitT/TauT family transport system ATP-binding protein</fullName>
    </submittedName>
</protein>
<dbReference type="InterPro" id="IPR050166">
    <property type="entry name" value="ABC_transporter_ATP-bind"/>
</dbReference>
<dbReference type="PANTHER" id="PTHR42788:SF17">
    <property type="entry name" value="ALIPHATIC SULFONATES IMPORT ATP-BINDING PROTEIN SSUB"/>
    <property type="match status" value="1"/>
</dbReference>
<dbReference type="Gene3D" id="3.40.50.300">
    <property type="entry name" value="P-loop containing nucleotide triphosphate hydrolases"/>
    <property type="match status" value="1"/>
</dbReference>
<evidence type="ECO:0000256" key="2">
    <source>
        <dbReference type="ARBA" id="ARBA00022448"/>
    </source>
</evidence>
<dbReference type="GO" id="GO:0005524">
    <property type="term" value="F:ATP binding"/>
    <property type="evidence" value="ECO:0007669"/>
    <property type="project" value="UniProtKB-KW"/>
</dbReference>
<evidence type="ECO:0000313" key="10">
    <source>
        <dbReference type="Proteomes" id="UP000591735"/>
    </source>
</evidence>
<dbReference type="AlphaFoldDB" id="A0A840UGZ1"/>
<keyword evidence="7" id="KW-0472">Membrane</keyword>
<name>A0A840UGZ1_9GAMM</name>
<evidence type="ECO:0000256" key="6">
    <source>
        <dbReference type="ARBA" id="ARBA00022967"/>
    </source>
</evidence>
<dbReference type="InterPro" id="IPR017871">
    <property type="entry name" value="ABC_transporter-like_CS"/>
</dbReference>
<gene>
    <name evidence="9" type="ORF">HNR38_000546</name>
</gene>
<dbReference type="EMBL" id="JACHFE010000001">
    <property type="protein sequence ID" value="MBB5320078.1"/>
    <property type="molecule type" value="Genomic_DNA"/>
</dbReference>
<reference evidence="9 10" key="1">
    <citation type="submission" date="2020-08" db="EMBL/GenBank/DDBJ databases">
        <title>Genomic Encyclopedia of Type Strains, Phase IV (KMG-IV): sequencing the most valuable type-strain genomes for metagenomic binning, comparative biology and taxonomic classification.</title>
        <authorList>
            <person name="Goeker M."/>
        </authorList>
    </citation>
    <scope>NUCLEOTIDE SEQUENCE [LARGE SCALE GENOMIC DNA]</scope>
    <source>
        <strain evidence="9 10">DSM 22359</strain>
    </source>
</reference>
<evidence type="ECO:0000259" key="8">
    <source>
        <dbReference type="PROSITE" id="PS50893"/>
    </source>
</evidence>
<evidence type="ECO:0000256" key="4">
    <source>
        <dbReference type="ARBA" id="ARBA00022741"/>
    </source>
</evidence>
<dbReference type="Proteomes" id="UP000591735">
    <property type="component" value="Unassembled WGS sequence"/>
</dbReference>
<dbReference type="SMART" id="SM00382">
    <property type="entry name" value="AAA"/>
    <property type="match status" value="1"/>
</dbReference>
<dbReference type="SUPFAM" id="SSF52540">
    <property type="entry name" value="P-loop containing nucleoside triphosphate hydrolases"/>
    <property type="match status" value="1"/>
</dbReference>
<keyword evidence="4" id="KW-0547">Nucleotide-binding</keyword>
<evidence type="ECO:0000256" key="3">
    <source>
        <dbReference type="ARBA" id="ARBA00022475"/>
    </source>
</evidence>